<protein>
    <submittedName>
        <fullName evidence="5">DUF4962 domain-containing protein</fullName>
    </submittedName>
</protein>
<dbReference type="GO" id="GO:0016829">
    <property type="term" value="F:lyase activity"/>
    <property type="evidence" value="ECO:0007669"/>
    <property type="project" value="InterPro"/>
</dbReference>
<comment type="caution">
    <text evidence="5">The sequence shown here is derived from an EMBL/GenBank/DDBJ whole genome shotgun (WGS) entry which is preliminary data.</text>
</comment>
<name>A0A3E5BRN2_9BACE</name>
<dbReference type="RefSeq" id="WP_117723067.1">
    <property type="nucleotide sequence ID" value="NZ_QSUL01000001.1"/>
</dbReference>
<evidence type="ECO:0000259" key="3">
    <source>
        <dbReference type="Pfam" id="PF07940"/>
    </source>
</evidence>
<feature type="domain" description="Heparinase II N-terminal" evidence="4">
    <location>
        <begin position="26"/>
        <end position="184"/>
    </location>
</feature>
<feature type="signal peptide" evidence="2">
    <location>
        <begin position="1"/>
        <end position="21"/>
    </location>
</feature>
<dbReference type="Pfam" id="PF16332">
    <property type="entry name" value="DUF4962"/>
    <property type="match status" value="2"/>
</dbReference>
<feature type="chain" id="PRO_5017704808" evidence="2">
    <location>
        <begin position="22"/>
        <end position="833"/>
    </location>
</feature>
<evidence type="ECO:0000256" key="1">
    <source>
        <dbReference type="ARBA" id="ARBA00004196"/>
    </source>
</evidence>
<evidence type="ECO:0000313" key="5">
    <source>
        <dbReference type="EMBL" id="RGN40282.1"/>
    </source>
</evidence>
<dbReference type="AlphaFoldDB" id="A0A3E5BRN2"/>
<dbReference type="InterPro" id="IPR008929">
    <property type="entry name" value="Chondroitin_lyas"/>
</dbReference>
<evidence type="ECO:0000259" key="4">
    <source>
        <dbReference type="Pfam" id="PF16332"/>
    </source>
</evidence>
<feature type="domain" description="Heparinase II N-terminal" evidence="4">
    <location>
        <begin position="205"/>
        <end position="441"/>
    </location>
</feature>
<dbReference type="Gene3D" id="2.70.98.70">
    <property type="match status" value="1"/>
</dbReference>
<dbReference type="InterPro" id="IPR032518">
    <property type="entry name" value="HepII_N"/>
</dbReference>
<dbReference type="Gene3D" id="1.50.10.100">
    <property type="entry name" value="Chondroitin AC/alginate lyase"/>
    <property type="match status" value="1"/>
</dbReference>
<evidence type="ECO:0000256" key="2">
    <source>
        <dbReference type="SAM" id="SignalP"/>
    </source>
</evidence>
<accession>A0A3E5BRN2</accession>
<reference evidence="5 6" key="1">
    <citation type="submission" date="2018-08" db="EMBL/GenBank/DDBJ databases">
        <title>A genome reference for cultivated species of the human gut microbiota.</title>
        <authorList>
            <person name="Zou Y."/>
            <person name="Xue W."/>
            <person name="Luo G."/>
        </authorList>
    </citation>
    <scope>NUCLEOTIDE SEQUENCE [LARGE SCALE GENOMIC DNA]</scope>
    <source>
        <strain evidence="5 6">OM05-15BH</strain>
    </source>
</reference>
<dbReference type="Proteomes" id="UP000260983">
    <property type="component" value="Unassembled WGS sequence"/>
</dbReference>
<proteinExistence type="predicted"/>
<dbReference type="InterPro" id="IPR013783">
    <property type="entry name" value="Ig-like_fold"/>
</dbReference>
<dbReference type="GO" id="GO:0030313">
    <property type="term" value="C:cell envelope"/>
    <property type="evidence" value="ECO:0007669"/>
    <property type="project" value="UniProtKB-SubCell"/>
</dbReference>
<dbReference type="Gene3D" id="2.60.40.10">
    <property type="entry name" value="Immunoglobulins"/>
    <property type="match status" value="1"/>
</dbReference>
<keyword evidence="2" id="KW-0732">Signal</keyword>
<gene>
    <name evidence="5" type="ORF">DXB65_01195</name>
</gene>
<dbReference type="Pfam" id="PF07940">
    <property type="entry name" value="Hepar_II_III_C"/>
    <property type="match status" value="1"/>
</dbReference>
<comment type="subcellular location">
    <subcellularLocation>
        <location evidence="1">Cell envelope</location>
    </subcellularLocation>
</comment>
<evidence type="ECO:0000313" key="6">
    <source>
        <dbReference type="Proteomes" id="UP000260983"/>
    </source>
</evidence>
<feature type="domain" description="Heparinase II/III-like C-terminal" evidence="3">
    <location>
        <begin position="471"/>
        <end position="680"/>
    </location>
</feature>
<dbReference type="InterPro" id="IPR012480">
    <property type="entry name" value="Hepar_II_III_C"/>
</dbReference>
<organism evidence="5 6">
    <name type="scientific">Bacteroides oleiciplenus</name>
    <dbReference type="NCBI Taxonomy" id="626931"/>
    <lineage>
        <taxon>Bacteria</taxon>
        <taxon>Pseudomonadati</taxon>
        <taxon>Bacteroidota</taxon>
        <taxon>Bacteroidia</taxon>
        <taxon>Bacteroidales</taxon>
        <taxon>Bacteroidaceae</taxon>
        <taxon>Bacteroides</taxon>
    </lineage>
</organism>
<dbReference type="EMBL" id="QSUL01000001">
    <property type="protein sequence ID" value="RGN40282.1"/>
    <property type="molecule type" value="Genomic_DNA"/>
</dbReference>
<sequence length="833" mass="96203">MRKLLTILLTCCLTLIQSVYANCPGQIHENVRETPFPQQHNTLYINPSPLLIPLEMKQSDFLQFNLSQDKQFESASSILSENTPWCMFNPHKVLENGTWYWRVRSVSQSGETMPWSKTYTFTVTDDVPQFVTPTFDVFLNNIPKEHTRIYCFLRDSLDNARKNMRQHPDFEPMIAESREALDMDYRTDQAPYSKAGLMYIHTDYLNTAYTLFQRNVYAEKMVQNVRCLLAVDVDTKVINNDFKAGELAYLLACTYETCYERFTEKERTQIEELILTILNQYIPHIINKEEVHIFDNHFWQFTFRHFLQASLAIYDKYPQAKEYLEYSYELWTARAPASGFNRDGNWHNGTAYFSANAITLFYVPTLFSYLTGTDFMQHPWYKNAGMGLAYSWQPGSLSAGFGDGHEQMNPKPLRIRSAFADLIARSTGDPYAAWYSSMNDRYKNEYETRLYRLASGKKRPATTELPENAPKAVWFKDSGEMIANSNLKDSKQNLSLSFHSSPFGSGSHTHSNQNAFNLHYGGKAIYRAVGYYMNFADAHNLLDYRNTRAYNTLLIDGIGQPFTIRAYGYITRMFNGEHISYALGDASNAYCGISEYPMWVKNFENQKLEQSAENGFGKTPLKKYRRHIFLLHPDKVVIYDELEADKAVRWDWLLHSPIKFSIDEAANTLITENKEEKLTSVAQLFSEQECNISQTNRYKADPNEKIAVRGEEFSKSWSLTASFAPSKVNRILTIIQVQADGKQAVEIIRNGNRFQCGNWMIEAELNAKQPASLYIRNVQNKATFSFGKKNPEVNGKTYQCQKADASMLYDKIDGEWKTQEMNDREMQISGKMN</sequence>